<dbReference type="AlphaFoldDB" id="A0A1B1S738"/>
<proteinExistence type="predicted"/>
<name>A0A1B1S738_9BACT</name>
<dbReference type="EMBL" id="CP015402">
    <property type="protein sequence ID" value="ANU62610.2"/>
    <property type="molecule type" value="Genomic_DNA"/>
</dbReference>
<accession>A0A1B1S738</accession>
<dbReference type="RefSeq" id="WP_084273925.1">
    <property type="nucleotide sequence ID" value="NZ_CP015402.2"/>
</dbReference>
<organism evidence="2 3">
    <name type="scientific">Muribaculum intestinale</name>
    <dbReference type="NCBI Taxonomy" id="1796646"/>
    <lineage>
        <taxon>Bacteria</taxon>
        <taxon>Pseudomonadati</taxon>
        <taxon>Bacteroidota</taxon>
        <taxon>Bacteroidia</taxon>
        <taxon>Bacteroidales</taxon>
        <taxon>Muribaculaceae</taxon>
        <taxon>Muribaculum</taxon>
    </lineage>
</organism>
<dbReference type="Pfam" id="PF14058">
    <property type="entry name" value="PcfK"/>
    <property type="match status" value="1"/>
</dbReference>
<feature type="region of interest" description="Disordered" evidence="1">
    <location>
        <begin position="105"/>
        <end position="152"/>
    </location>
</feature>
<dbReference type="Proteomes" id="UP000186351">
    <property type="component" value="Chromosome"/>
</dbReference>
<feature type="compositionally biased region" description="Low complexity" evidence="1">
    <location>
        <begin position="122"/>
        <end position="138"/>
    </location>
</feature>
<keyword evidence="3" id="KW-1185">Reference proteome</keyword>
<gene>
    <name evidence="2" type="ORF">A4V02_01920</name>
</gene>
<sequence>MANSMKSNNAAIAVMQQMLQERCIAEPTFAIKMANPSKSMEGAVNHLCRTIQKSGLCVVDDKTVENILMDYFDEANIEDGGTPINCNIVVSKPELTEEDKAELKEQAMEQFKQEQLRELRRQSQPKAQPKPTATAPKAGAEIDSIPNLFDEL</sequence>
<dbReference type="InterPro" id="IPR025624">
    <property type="entry name" value="PcfK"/>
</dbReference>
<accession>A0A1Z2XEL4</accession>
<dbReference type="GeneID" id="65535596"/>
<feature type="compositionally biased region" description="Basic and acidic residues" evidence="1">
    <location>
        <begin position="105"/>
        <end position="121"/>
    </location>
</feature>
<dbReference type="STRING" id="1796646.A4V02_01920"/>
<dbReference type="OrthoDB" id="1099312at2"/>
<evidence type="ECO:0000313" key="3">
    <source>
        <dbReference type="Proteomes" id="UP000186351"/>
    </source>
</evidence>
<evidence type="ECO:0008006" key="4">
    <source>
        <dbReference type="Google" id="ProtNLM"/>
    </source>
</evidence>
<protein>
    <recommendedName>
        <fullName evidence="4">PcfK-like protein</fullName>
    </recommendedName>
</protein>
<evidence type="ECO:0000256" key="1">
    <source>
        <dbReference type="SAM" id="MobiDB-lite"/>
    </source>
</evidence>
<dbReference type="KEGG" id="pary:A4V02_01920"/>
<evidence type="ECO:0000313" key="2">
    <source>
        <dbReference type="EMBL" id="ANU62610.2"/>
    </source>
</evidence>
<reference evidence="3" key="1">
    <citation type="submission" date="2016-04" db="EMBL/GenBank/DDBJ databases">
        <title>Complete Genome Sequences of Twelve Strains of a Stable Defined Moderately Diverse Mouse Microbiota 2 (sDMDMm2).</title>
        <authorList>
            <person name="Uchimura Y."/>
            <person name="Wyss M."/>
            <person name="Brugiroux S."/>
            <person name="Limenitakis J.P."/>
            <person name="Stecher B."/>
            <person name="McCoy K.D."/>
            <person name="Macpherson A.J."/>
        </authorList>
    </citation>
    <scope>NUCLEOTIDE SEQUENCE [LARGE SCALE GENOMIC DNA]</scope>
    <source>
        <strain evidence="3">YL27</strain>
    </source>
</reference>